<reference key="1">
    <citation type="submission" date="2007-01" db="EMBL/GenBank/DDBJ databases">
        <title>The Genome Sequence of Puccinia graminis f. sp. tritici Strain CRL 75-36-700-3.</title>
        <authorList>
            <consortium name="The Broad Institute Genome Sequencing Platform"/>
            <person name="Birren B."/>
            <person name="Lander E."/>
            <person name="Galagan J."/>
            <person name="Nusbaum C."/>
            <person name="Devon K."/>
            <person name="Cuomo C."/>
            <person name="Jaffe D."/>
            <person name="Butler J."/>
            <person name="Alvarez P."/>
            <person name="Gnerre S."/>
            <person name="Grabherr M."/>
            <person name="Mauceli E."/>
            <person name="Brockman W."/>
            <person name="Young S."/>
            <person name="LaButti K."/>
            <person name="Sykes S."/>
            <person name="DeCaprio D."/>
            <person name="Crawford M."/>
            <person name="Koehrsen M."/>
            <person name="Engels R."/>
            <person name="Montgomery P."/>
            <person name="Pearson M."/>
            <person name="Howarth C."/>
            <person name="Larson L."/>
            <person name="White J."/>
            <person name="Zeng Q."/>
            <person name="Kodira C."/>
            <person name="Yandava C."/>
            <person name="Alvarado L."/>
            <person name="O'Leary S."/>
            <person name="Szabo L."/>
            <person name="Dean R."/>
            <person name="Schein J."/>
        </authorList>
    </citation>
    <scope>NUCLEOTIDE SEQUENCE</scope>
    <source>
        <strain>CRL 75-36-700-3</strain>
    </source>
</reference>
<proteinExistence type="predicted"/>
<reference evidence="2" key="2">
    <citation type="journal article" date="2011" name="Proc. Natl. Acad. Sci. U.S.A.">
        <title>Obligate biotrophy features unraveled by the genomic analysis of rust fungi.</title>
        <authorList>
            <person name="Duplessis S."/>
            <person name="Cuomo C.A."/>
            <person name="Lin Y.-C."/>
            <person name="Aerts A."/>
            <person name="Tisserant E."/>
            <person name="Veneault-Fourrey C."/>
            <person name="Joly D.L."/>
            <person name="Hacquard S."/>
            <person name="Amselem J."/>
            <person name="Cantarel B.L."/>
            <person name="Chiu R."/>
            <person name="Coutinho P.M."/>
            <person name="Feau N."/>
            <person name="Field M."/>
            <person name="Frey P."/>
            <person name="Gelhaye E."/>
            <person name="Goldberg J."/>
            <person name="Grabherr M.G."/>
            <person name="Kodira C.D."/>
            <person name="Kohler A."/>
            <person name="Kuees U."/>
            <person name="Lindquist E.A."/>
            <person name="Lucas S.M."/>
            <person name="Mago R."/>
            <person name="Mauceli E."/>
            <person name="Morin E."/>
            <person name="Murat C."/>
            <person name="Pangilinan J.L."/>
            <person name="Park R."/>
            <person name="Pearson M."/>
            <person name="Quesneville H."/>
            <person name="Rouhier N."/>
            <person name="Sakthikumar S."/>
            <person name="Salamov A.A."/>
            <person name="Schmutz J."/>
            <person name="Selles B."/>
            <person name="Shapiro H."/>
            <person name="Tanguay P."/>
            <person name="Tuskan G.A."/>
            <person name="Henrissat B."/>
            <person name="Van de Peer Y."/>
            <person name="Rouze P."/>
            <person name="Ellis J.G."/>
            <person name="Dodds P.N."/>
            <person name="Schein J.E."/>
            <person name="Zhong S."/>
            <person name="Hamelin R.C."/>
            <person name="Grigoriev I.V."/>
            <person name="Szabo L.J."/>
            <person name="Martin F."/>
        </authorList>
    </citation>
    <scope>NUCLEOTIDE SEQUENCE [LARGE SCALE GENOMIC DNA]</scope>
    <source>
        <strain evidence="2">CRL 75-36-700-3 / race SCCL</strain>
    </source>
</reference>
<dbReference type="KEGG" id="pgr:PGTG_07659"/>
<dbReference type="InParanoid" id="E3KCY4"/>
<evidence type="ECO:0000313" key="2">
    <source>
        <dbReference type="Proteomes" id="UP000008783"/>
    </source>
</evidence>
<name>E3KCY4_PUCGT</name>
<dbReference type="HOGENOM" id="CLU_2110164_0_0_1"/>
<organism evidence="1 2">
    <name type="scientific">Puccinia graminis f. sp. tritici (strain CRL 75-36-700-3 / race SCCL)</name>
    <name type="common">Black stem rust fungus</name>
    <dbReference type="NCBI Taxonomy" id="418459"/>
    <lineage>
        <taxon>Eukaryota</taxon>
        <taxon>Fungi</taxon>
        <taxon>Dikarya</taxon>
        <taxon>Basidiomycota</taxon>
        <taxon>Pucciniomycotina</taxon>
        <taxon>Pucciniomycetes</taxon>
        <taxon>Pucciniales</taxon>
        <taxon>Pucciniaceae</taxon>
        <taxon>Puccinia</taxon>
    </lineage>
</organism>
<evidence type="ECO:0000313" key="1">
    <source>
        <dbReference type="EMBL" id="EFP82262.1"/>
    </source>
</evidence>
<gene>
    <name evidence="1" type="ORF">PGTG_07659</name>
</gene>
<keyword evidence="2" id="KW-1185">Reference proteome</keyword>
<dbReference type="AlphaFoldDB" id="E3KCY4"/>
<dbReference type="Proteomes" id="UP000008783">
    <property type="component" value="Unassembled WGS sequence"/>
</dbReference>
<dbReference type="RefSeq" id="XP_003326681.1">
    <property type="nucleotide sequence ID" value="XM_003326633.1"/>
</dbReference>
<dbReference type="VEuPathDB" id="FungiDB:PGTG_07659"/>
<dbReference type="EMBL" id="DS178281">
    <property type="protein sequence ID" value="EFP82262.1"/>
    <property type="molecule type" value="Genomic_DNA"/>
</dbReference>
<dbReference type="GeneID" id="10529635"/>
<accession>E3KCY4</accession>
<protein>
    <submittedName>
        <fullName evidence="1">Uncharacterized protein</fullName>
    </submittedName>
</protein>
<sequence length="115" mass="12904">MNTGLFELCLLYKNQSTQVSYELQDQAWIHFSVMRRSIALETLLMGEVRRQSRPTDGLPSTPPSFTPDCEFWVRSRIITGLATKFIRSGVQSAVLKSGVYGVEEDAGFPLMPMGN</sequence>